<dbReference type="PANTHER" id="PTHR12334">
    <property type="entry name" value="BAG FAMILY MOLECULAR CHAPERONE REGULATOR 2"/>
    <property type="match status" value="1"/>
</dbReference>
<dbReference type="PANTHER" id="PTHR12334:SF6">
    <property type="entry name" value="BAG FAMILY MOLECULAR CHAPERONE REGULATOR 2"/>
    <property type="match status" value="1"/>
</dbReference>
<dbReference type="Gene3D" id="1.20.58.890">
    <property type="match status" value="1"/>
</dbReference>
<proteinExistence type="predicted"/>
<dbReference type="AlphaFoldDB" id="A0A183IRC5"/>
<evidence type="ECO:0000313" key="1">
    <source>
        <dbReference type="WBParaSite" id="SBAD_0000641001-mRNA-1"/>
    </source>
</evidence>
<dbReference type="GO" id="GO:0050821">
    <property type="term" value="P:protein stabilization"/>
    <property type="evidence" value="ECO:0007669"/>
    <property type="project" value="TreeGrafter"/>
</dbReference>
<sequence length="103" mass="11681">LDKVLLVSKNLKRLVSTNTQSPSTLARPLKIQSFLSQDLKLTCQRYLNACSPEQPEGPIDQKFQSLIIECTADDQKKIRRRLAHLLSLIERSEKTVAQQFSGN</sequence>
<organism evidence="1">
    <name type="scientific">Soboliphyme baturini</name>
    <dbReference type="NCBI Taxonomy" id="241478"/>
    <lineage>
        <taxon>Eukaryota</taxon>
        <taxon>Metazoa</taxon>
        <taxon>Ecdysozoa</taxon>
        <taxon>Nematoda</taxon>
        <taxon>Enoplea</taxon>
        <taxon>Dorylaimia</taxon>
        <taxon>Dioctophymatida</taxon>
        <taxon>Dioctophymatoidea</taxon>
        <taxon>Soboliphymatidae</taxon>
        <taxon>Soboliphyme</taxon>
    </lineage>
</organism>
<dbReference type="WBParaSite" id="SBAD_0000641001-mRNA-1">
    <property type="protein sequence ID" value="SBAD_0000641001-mRNA-1"/>
    <property type="gene ID" value="SBAD_0000641001"/>
</dbReference>
<accession>A0A183IRC5</accession>
<dbReference type="GO" id="GO:0051087">
    <property type="term" value="F:protein-folding chaperone binding"/>
    <property type="evidence" value="ECO:0007669"/>
    <property type="project" value="InterPro"/>
</dbReference>
<reference evidence="1" key="1">
    <citation type="submission" date="2016-06" db="UniProtKB">
        <authorList>
            <consortium name="WormBaseParasite"/>
        </authorList>
    </citation>
    <scope>IDENTIFICATION</scope>
</reference>
<protein>
    <submittedName>
        <fullName evidence="1">BAG domain-containing protein</fullName>
    </submittedName>
</protein>
<dbReference type="GO" id="GO:0000774">
    <property type="term" value="F:adenyl-nucleotide exchange factor activity"/>
    <property type="evidence" value="ECO:0007669"/>
    <property type="project" value="InterPro"/>
</dbReference>
<name>A0A183IRC5_9BILA</name>
<dbReference type="InterPro" id="IPR037689">
    <property type="entry name" value="BAG2"/>
</dbReference>